<feature type="DNA-binding region" description="H-T-H motif" evidence="4">
    <location>
        <begin position="25"/>
        <end position="44"/>
    </location>
</feature>
<accession>A0A516GB61</accession>
<keyword evidence="3" id="KW-0804">Transcription</keyword>
<dbReference type="Pfam" id="PF00440">
    <property type="entry name" value="TetR_N"/>
    <property type="match status" value="1"/>
</dbReference>
<reference evidence="6 7" key="1">
    <citation type="submission" date="2019-07" db="EMBL/GenBank/DDBJ databases">
        <title>complete genome sequencing of Ornithinimicrobium sp. H23M54.</title>
        <authorList>
            <person name="Bae J.-W."/>
            <person name="Lee S.-Y."/>
        </authorList>
    </citation>
    <scope>NUCLEOTIDE SEQUENCE [LARGE SCALE GENOMIC DNA]</scope>
    <source>
        <strain evidence="6 7">H23M54</strain>
    </source>
</reference>
<evidence type="ECO:0000256" key="3">
    <source>
        <dbReference type="ARBA" id="ARBA00023163"/>
    </source>
</evidence>
<evidence type="ECO:0000313" key="6">
    <source>
        <dbReference type="EMBL" id="QDO88766.1"/>
    </source>
</evidence>
<keyword evidence="2 4" id="KW-0238">DNA-binding</keyword>
<protein>
    <submittedName>
        <fullName evidence="6">TetR/AcrR family transcriptional regulator</fullName>
    </submittedName>
</protein>
<evidence type="ECO:0000256" key="4">
    <source>
        <dbReference type="PROSITE-ProRule" id="PRU00335"/>
    </source>
</evidence>
<dbReference type="OrthoDB" id="4867607at2"/>
<dbReference type="RefSeq" id="WP_143783443.1">
    <property type="nucleotide sequence ID" value="NZ_CP041616.1"/>
</dbReference>
<evidence type="ECO:0000313" key="7">
    <source>
        <dbReference type="Proteomes" id="UP000315395"/>
    </source>
</evidence>
<dbReference type="AlphaFoldDB" id="A0A516GB61"/>
<dbReference type="InterPro" id="IPR001647">
    <property type="entry name" value="HTH_TetR"/>
</dbReference>
<evidence type="ECO:0000256" key="2">
    <source>
        <dbReference type="ARBA" id="ARBA00023125"/>
    </source>
</evidence>
<dbReference type="PRINTS" id="PR00455">
    <property type="entry name" value="HTHTETR"/>
</dbReference>
<dbReference type="GO" id="GO:0003700">
    <property type="term" value="F:DNA-binding transcription factor activity"/>
    <property type="evidence" value="ECO:0007669"/>
    <property type="project" value="TreeGrafter"/>
</dbReference>
<evidence type="ECO:0000259" key="5">
    <source>
        <dbReference type="PROSITE" id="PS50977"/>
    </source>
</evidence>
<dbReference type="EMBL" id="CP041616">
    <property type="protein sequence ID" value="QDO88766.1"/>
    <property type="molecule type" value="Genomic_DNA"/>
</dbReference>
<dbReference type="InterPro" id="IPR041678">
    <property type="entry name" value="TetR_C_16"/>
</dbReference>
<dbReference type="SUPFAM" id="SSF46689">
    <property type="entry name" value="Homeodomain-like"/>
    <property type="match status" value="1"/>
</dbReference>
<sequence length="191" mass="20618">MSQTRQQVLEAARRLFGERGYAAVTIREIAAAAGVSPAMVMKVGGSKEQLHVDATPLEPEPLPPDVPLEGLGELLVSRMLSRRQEGGAEPWLRAIYLIADAPDPEAARGEFRDRFLSRFALPEGSAAAEAENRRHCDQLACLMVGLAAGTRTLHLLDYSTDRAALVQEYGALVQQVVDRISATREAAAVAT</sequence>
<gene>
    <name evidence="6" type="ORF">FNH13_10885</name>
</gene>
<keyword evidence="7" id="KW-1185">Reference proteome</keyword>
<dbReference type="Pfam" id="PF17920">
    <property type="entry name" value="TetR_C_16"/>
    <property type="match status" value="1"/>
</dbReference>
<proteinExistence type="predicted"/>
<name>A0A516GB61_9MICO</name>
<dbReference type="PANTHER" id="PTHR30055:SF234">
    <property type="entry name" value="HTH-TYPE TRANSCRIPTIONAL REGULATOR BETI"/>
    <property type="match status" value="1"/>
</dbReference>
<organism evidence="6 7">
    <name type="scientific">Ornithinimicrobium ciconiae</name>
    <dbReference type="NCBI Taxonomy" id="2594265"/>
    <lineage>
        <taxon>Bacteria</taxon>
        <taxon>Bacillati</taxon>
        <taxon>Actinomycetota</taxon>
        <taxon>Actinomycetes</taxon>
        <taxon>Micrococcales</taxon>
        <taxon>Ornithinimicrobiaceae</taxon>
        <taxon>Ornithinimicrobium</taxon>
    </lineage>
</organism>
<dbReference type="PANTHER" id="PTHR30055">
    <property type="entry name" value="HTH-TYPE TRANSCRIPTIONAL REGULATOR RUTR"/>
    <property type="match status" value="1"/>
</dbReference>
<dbReference type="GO" id="GO:0000976">
    <property type="term" value="F:transcription cis-regulatory region binding"/>
    <property type="evidence" value="ECO:0007669"/>
    <property type="project" value="TreeGrafter"/>
</dbReference>
<dbReference type="Proteomes" id="UP000315395">
    <property type="component" value="Chromosome"/>
</dbReference>
<keyword evidence="1" id="KW-0805">Transcription regulation</keyword>
<evidence type="ECO:0000256" key="1">
    <source>
        <dbReference type="ARBA" id="ARBA00023015"/>
    </source>
</evidence>
<feature type="domain" description="HTH tetR-type" evidence="5">
    <location>
        <begin position="2"/>
        <end position="62"/>
    </location>
</feature>
<dbReference type="InterPro" id="IPR050109">
    <property type="entry name" value="HTH-type_TetR-like_transc_reg"/>
</dbReference>
<dbReference type="InterPro" id="IPR009057">
    <property type="entry name" value="Homeodomain-like_sf"/>
</dbReference>
<dbReference type="PROSITE" id="PS50977">
    <property type="entry name" value="HTH_TETR_2"/>
    <property type="match status" value="1"/>
</dbReference>
<dbReference type="KEGG" id="orz:FNH13_10885"/>
<dbReference type="Gene3D" id="1.10.357.10">
    <property type="entry name" value="Tetracycline Repressor, domain 2"/>
    <property type="match status" value="1"/>
</dbReference>